<gene>
    <name evidence="8" type="ORF">BJX63DRAFT_405932</name>
</gene>
<dbReference type="PANTHER" id="PTHR46910:SF1">
    <property type="entry name" value="MISCELLANEOUS ZN(II)2CYS6 TRANSCRIPTION FACTOR (EUROFUNG)-RELATED"/>
    <property type="match status" value="1"/>
</dbReference>
<proteinExistence type="predicted"/>
<protein>
    <recommendedName>
        <fullName evidence="7">Zn(2)-C6 fungal-type domain-containing protein</fullName>
    </recommendedName>
</protein>
<dbReference type="CDD" id="cd12148">
    <property type="entry name" value="fungal_TF_MHR"/>
    <property type="match status" value="1"/>
</dbReference>
<dbReference type="PROSITE" id="PS50048">
    <property type="entry name" value="ZN2_CY6_FUNGAL_2"/>
    <property type="match status" value="1"/>
</dbReference>
<dbReference type="Proteomes" id="UP001610334">
    <property type="component" value="Unassembled WGS sequence"/>
</dbReference>
<sequence>MPFPQVELTARRRKVANACDFCREHRVRCETATPCPPCAANNVPCVRSRPPHTPGKRNRVQRSSESNHQQDAQHTVDTNLIDDLQNVEEASPPTPSPSVNLAWTSHKTDSILGFIARINAFCAKMPQQGQSTNSSGYPSLDQTLPFLSGMPQETRAAECDLSPVQINRTIKIFWARLRPLMPIVQWNDVNPSSQQAHGAFQPLQDAITGYTLHYIYCSGLHTRLVGLDWPQFQRGQSTIGFPYFQRSLSAVTQFATFARPSLAVMQCYCYLTLYLLDAGQHHAAYIMVGLGLRISQSLNYMDIRNGRYQECQLFRHVWWTLIHLEFRCSRHVGKPVTSHVDSLAELSPSRELEDTDHSSSMSYHIESIRLTVAVLAINETMDRHSSTGTAGHTNIARRAEILSARLDALKQWRDELPQQESFVNLPLDIINTSVATPDIPLDDSIETLVLNIQDPQADIGIEEPPMLTLQNTLLSLQYHNTTMTLHRIFIQFPSPCPSYTPSSNIHLKTTPHAATALQHAQTIAILAHSRLSTNDIHHGHAEIYQYVWNAVITIIGFMLAYPFCHRCQTARQCLDLALEVFRSARADTAAARAAELTRQLCAKVDELVTGLKGQFDMAGSSIVSGEGGQGTRIHVPAESWSGTQGGGGSTDTATASTGTTDTLSGSNNGQPLWAWDELSNLDAWPSYCDEVYEAFMVDPMVLA</sequence>
<dbReference type="InterPro" id="IPR050987">
    <property type="entry name" value="AtrR-like"/>
</dbReference>
<feature type="compositionally biased region" description="Low complexity" evidence="6">
    <location>
        <begin position="650"/>
        <end position="666"/>
    </location>
</feature>
<comment type="caution">
    <text evidence="8">The sequence shown here is derived from an EMBL/GenBank/DDBJ whole genome shotgun (WGS) entry which is preliminary data.</text>
</comment>
<keyword evidence="1" id="KW-0479">Metal-binding</keyword>
<dbReference type="InterPro" id="IPR001138">
    <property type="entry name" value="Zn2Cys6_DnaBD"/>
</dbReference>
<organism evidence="8 9">
    <name type="scientific">Aspergillus granulosus</name>
    <dbReference type="NCBI Taxonomy" id="176169"/>
    <lineage>
        <taxon>Eukaryota</taxon>
        <taxon>Fungi</taxon>
        <taxon>Dikarya</taxon>
        <taxon>Ascomycota</taxon>
        <taxon>Pezizomycotina</taxon>
        <taxon>Eurotiomycetes</taxon>
        <taxon>Eurotiomycetidae</taxon>
        <taxon>Eurotiales</taxon>
        <taxon>Aspergillaceae</taxon>
        <taxon>Aspergillus</taxon>
        <taxon>Aspergillus subgen. Nidulantes</taxon>
    </lineage>
</organism>
<evidence type="ECO:0000256" key="6">
    <source>
        <dbReference type="SAM" id="MobiDB-lite"/>
    </source>
</evidence>
<dbReference type="SMART" id="SM00066">
    <property type="entry name" value="GAL4"/>
    <property type="match status" value="1"/>
</dbReference>
<feature type="region of interest" description="Disordered" evidence="6">
    <location>
        <begin position="43"/>
        <end position="75"/>
    </location>
</feature>
<reference evidence="8 9" key="1">
    <citation type="submission" date="2024-07" db="EMBL/GenBank/DDBJ databases">
        <title>Section-level genome sequencing and comparative genomics of Aspergillus sections Usti and Cavernicolus.</title>
        <authorList>
            <consortium name="Lawrence Berkeley National Laboratory"/>
            <person name="Nybo J.L."/>
            <person name="Vesth T.C."/>
            <person name="Theobald S."/>
            <person name="Frisvad J.C."/>
            <person name="Larsen T.O."/>
            <person name="Kjaerboelling I."/>
            <person name="Rothschild-Mancinelli K."/>
            <person name="Lyhne E.K."/>
            <person name="Kogle M.E."/>
            <person name="Barry K."/>
            <person name="Clum A."/>
            <person name="Na H."/>
            <person name="Ledsgaard L."/>
            <person name="Lin J."/>
            <person name="Lipzen A."/>
            <person name="Kuo A."/>
            <person name="Riley R."/>
            <person name="Mondo S."/>
            <person name="Labutti K."/>
            <person name="Haridas S."/>
            <person name="Pangalinan J."/>
            <person name="Salamov A.A."/>
            <person name="Simmons B.A."/>
            <person name="Magnuson J.K."/>
            <person name="Chen J."/>
            <person name="Drula E."/>
            <person name="Henrissat B."/>
            <person name="Wiebenga A."/>
            <person name="Lubbers R.J."/>
            <person name="Gomes A.C."/>
            <person name="Makela M.R."/>
            <person name="Stajich J."/>
            <person name="Grigoriev I.V."/>
            <person name="Mortensen U.H."/>
            <person name="De Vries R.P."/>
            <person name="Baker S.E."/>
            <person name="Andersen M.R."/>
        </authorList>
    </citation>
    <scope>NUCLEOTIDE SEQUENCE [LARGE SCALE GENOMIC DNA]</scope>
    <source>
        <strain evidence="8 9">CBS 588.65</strain>
    </source>
</reference>
<dbReference type="SUPFAM" id="SSF57701">
    <property type="entry name" value="Zn2/Cys6 DNA-binding domain"/>
    <property type="match status" value="1"/>
</dbReference>
<dbReference type="CDD" id="cd00067">
    <property type="entry name" value="GAL4"/>
    <property type="match status" value="1"/>
</dbReference>
<feature type="domain" description="Zn(2)-C6 fungal-type" evidence="7">
    <location>
        <begin position="18"/>
        <end position="47"/>
    </location>
</feature>
<dbReference type="InterPro" id="IPR007219">
    <property type="entry name" value="XnlR_reg_dom"/>
</dbReference>
<keyword evidence="4" id="KW-0804">Transcription</keyword>
<dbReference type="EMBL" id="JBFXLT010000090">
    <property type="protein sequence ID" value="KAL2809359.1"/>
    <property type="molecule type" value="Genomic_DNA"/>
</dbReference>
<evidence type="ECO:0000256" key="3">
    <source>
        <dbReference type="ARBA" id="ARBA00023125"/>
    </source>
</evidence>
<evidence type="ECO:0000256" key="2">
    <source>
        <dbReference type="ARBA" id="ARBA00023015"/>
    </source>
</evidence>
<keyword evidence="2" id="KW-0805">Transcription regulation</keyword>
<feature type="compositionally biased region" description="Polar residues" evidence="6">
    <location>
        <begin position="61"/>
        <end position="75"/>
    </location>
</feature>
<accession>A0ABR4H1N2</accession>
<evidence type="ECO:0000313" key="9">
    <source>
        <dbReference type="Proteomes" id="UP001610334"/>
    </source>
</evidence>
<dbReference type="SMART" id="SM00906">
    <property type="entry name" value="Fungal_trans"/>
    <property type="match status" value="1"/>
</dbReference>
<dbReference type="Gene3D" id="4.10.240.10">
    <property type="entry name" value="Zn(2)-C6 fungal-type DNA-binding domain"/>
    <property type="match status" value="1"/>
</dbReference>
<feature type="region of interest" description="Disordered" evidence="6">
    <location>
        <begin position="634"/>
        <end position="666"/>
    </location>
</feature>
<dbReference type="PROSITE" id="PS00463">
    <property type="entry name" value="ZN2_CY6_FUNGAL_1"/>
    <property type="match status" value="1"/>
</dbReference>
<name>A0ABR4H1N2_9EURO</name>
<evidence type="ECO:0000313" key="8">
    <source>
        <dbReference type="EMBL" id="KAL2809359.1"/>
    </source>
</evidence>
<keyword evidence="5" id="KW-0539">Nucleus</keyword>
<evidence type="ECO:0000256" key="5">
    <source>
        <dbReference type="ARBA" id="ARBA00023242"/>
    </source>
</evidence>
<evidence type="ECO:0000259" key="7">
    <source>
        <dbReference type="PROSITE" id="PS50048"/>
    </source>
</evidence>
<evidence type="ECO:0000256" key="1">
    <source>
        <dbReference type="ARBA" id="ARBA00022723"/>
    </source>
</evidence>
<dbReference type="PANTHER" id="PTHR46910">
    <property type="entry name" value="TRANSCRIPTION FACTOR PDR1"/>
    <property type="match status" value="1"/>
</dbReference>
<dbReference type="Pfam" id="PF00172">
    <property type="entry name" value="Zn_clus"/>
    <property type="match status" value="1"/>
</dbReference>
<evidence type="ECO:0000256" key="4">
    <source>
        <dbReference type="ARBA" id="ARBA00023163"/>
    </source>
</evidence>
<dbReference type="InterPro" id="IPR036864">
    <property type="entry name" value="Zn2-C6_fun-type_DNA-bd_sf"/>
</dbReference>
<keyword evidence="9" id="KW-1185">Reference proteome</keyword>
<keyword evidence="3" id="KW-0238">DNA-binding</keyword>